<dbReference type="RefSeq" id="WP_269037384.1">
    <property type="nucleotide sequence ID" value="NZ_CP114040.1"/>
</dbReference>
<accession>A0ABY7H700</accession>
<dbReference type="Proteomes" id="UP001164459">
    <property type="component" value="Chromosome"/>
</dbReference>
<reference evidence="1" key="1">
    <citation type="submission" date="2022-11" db="EMBL/GenBank/DDBJ databases">
        <title>Minimal conservation of predation-associated metabolite biosynthetic gene clusters underscores biosynthetic potential of Myxococcota including descriptions for ten novel species: Archangium lansinium sp. nov., Myxococcus landrumus sp. nov., Nannocystis bai.</title>
        <authorList>
            <person name="Ahearne A."/>
            <person name="Stevens C."/>
            <person name="Dowd S."/>
        </authorList>
    </citation>
    <scope>NUCLEOTIDE SEQUENCE</scope>
    <source>
        <strain evidence="1">Fl3</strain>
    </source>
</reference>
<organism evidence="1 2">
    <name type="scientific">Nannocystis punicea</name>
    <dbReference type="NCBI Taxonomy" id="2995304"/>
    <lineage>
        <taxon>Bacteria</taxon>
        <taxon>Pseudomonadati</taxon>
        <taxon>Myxococcota</taxon>
        <taxon>Polyangia</taxon>
        <taxon>Nannocystales</taxon>
        <taxon>Nannocystaceae</taxon>
        <taxon>Nannocystis</taxon>
    </lineage>
</organism>
<sequence length="184" mass="20452">MRNAIQSLLNAIDRDPGGVAVVLCPDFGLRDWLVEEVESLVSDGLNVVRVTDVEAALAEPTRLVLLIPGDEREVVLELDASRDRLLQEPVRTQPIVLFLLRDGDGERTLANEAPSLRSWIGGSDADPEELAEIDVPKERATFEAKHGLTPEEWLGQWREGALPQTGPNYRIAYDAMMIERREAS</sequence>
<evidence type="ECO:0000313" key="1">
    <source>
        <dbReference type="EMBL" id="WAS95052.1"/>
    </source>
</evidence>
<proteinExistence type="predicted"/>
<evidence type="ECO:0000313" key="2">
    <source>
        <dbReference type="Proteomes" id="UP001164459"/>
    </source>
</evidence>
<gene>
    <name evidence="1" type="ORF">O0S08_02725</name>
</gene>
<name>A0ABY7H700_9BACT</name>
<protein>
    <submittedName>
        <fullName evidence="1">Uncharacterized protein</fullName>
    </submittedName>
</protein>
<keyword evidence="2" id="KW-1185">Reference proteome</keyword>
<dbReference type="EMBL" id="CP114040">
    <property type="protein sequence ID" value="WAS95052.1"/>
    <property type="molecule type" value="Genomic_DNA"/>
</dbReference>